<feature type="domain" description="SLH" evidence="7">
    <location>
        <begin position="681"/>
        <end position="733"/>
    </location>
</feature>
<evidence type="ECO:0000313" key="8">
    <source>
        <dbReference type="EMBL" id="OEF96814.1"/>
    </source>
</evidence>
<feature type="domain" description="SLH" evidence="7">
    <location>
        <begin position="617"/>
        <end position="680"/>
    </location>
</feature>
<comment type="caution">
    <text evidence="8">The sequence shown here is derived from an EMBL/GenBank/DDBJ whole genome shotgun (WGS) entry which is preliminary data.</text>
</comment>
<evidence type="ECO:0000259" key="7">
    <source>
        <dbReference type="PROSITE" id="PS51272"/>
    </source>
</evidence>
<keyword evidence="4 5" id="KW-0720">Serine protease</keyword>
<proteinExistence type="inferred from homology"/>
<dbReference type="STRING" id="766136.BHF68_07065"/>
<dbReference type="PROSITE" id="PS00136">
    <property type="entry name" value="SUBTILASE_ASP"/>
    <property type="match status" value="1"/>
</dbReference>
<dbReference type="InterPro" id="IPR000209">
    <property type="entry name" value="Peptidase_S8/S53_dom"/>
</dbReference>
<evidence type="ECO:0000256" key="4">
    <source>
        <dbReference type="ARBA" id="ARBA00022825"/>
    </source>
</evidence>
<dbReference type="PROSITE" id="PS00137">
    <property type="entry name" value="SUBTILASE_HIS"/>
    <property type="match status" value="1"/>
</dbReference>
<evidence type="ECO:0000256" key="5">
    <source>
        <dbReference type="PROSITE-ProRule" id="PRU01240"/>
    </source>
</evidence>
<dbReference type="InterPro" id="IPR051465">
    <property type="entry name" value="Cell_Envelope_Struct_Comp"/>
</dbReference>
<dbReference type="SUPFAM" id="SSF89260">
    <property type="entry name" value="Collagen-binding domain"/>
    <property type="match status" value="1"/>
</dbReference>
<dbReference type="PROSITE" id="PS51892">
    <property type="entry name" value="SUBTILASE"/>
    <property type="match status" value="1"/>
</dbReference>
<feature type="domain" description="SLH" evidence="7">
    <location>
        <begin position="555"/>
        <end position="616"/>
    </location>
</feature>
<dbReference type="EMBL" id="MIJE01000030">
    <property type="protein sequence ID" value="OEF96814.1"/>
    <property type="molecule type" value="Genomic_DNA"/>
</dbReference>
<dbReference type="GO" id="GO:0004252">
    <property type="term" value="F:serine-type endopeptidase activity"/>
    <property type="evidence" value="ECO:0007669"/>
    <property type="project" value="UniProtKB-UniRule"/>
</dbReference>
<feature type="active site" description="Charge relay system" evidence="5">
    <location>
        <position position="266"/>
    </location>
</feature>
<dbReference type="PROSITE" id="PS51272">
    <property type="entry name" value="SLH"/>
    <property type="match status" value="3"/>
</dbReference>
<dbReference type="InterPro" id="IPR023827">
    <property type="entry name" value="Peptidase_S8_Asp-AS"/>
</dbReference>
<evidence type="ECO:0000256" key="3">
    <source>
        <dbReference type="ARBA" id="ARBA00022801"/>
    </source>
</evidence>
<keyword evidence="2 5" id="KW-0645">Protease</keyword>
<dbReference type="InterPro" id="IPR022398">
    <property type="entry name" value="Peptidase_S8_His-AS"/>
</dbReference>
<keyword evidence="3 5" id="KW-0378">Hydrolase</keyword>
<gene>
    <name evidence="8" type="ORF">BHF68_07065</name>
</gene>
<dbReference type="GO" id="GO:0006508">
    <property type="term" value="P:proteolysis"/>
    <property type="evidence" value="ECO:0007669"/>
    <property type="project" value="UniProtKB-KW"/>
</dbReference>
<sequence>MNIYSSRLIIVLILITLIFIDVVPSAATVQPTKNTGKLVEVDLKEKGIIDRYENKSYVTALSYTNLAPLEAVQDRIAIIDTGISWNHTALSDIDAIYWRNVISNNNNVQDNHGHGTQIAGLLASSGRSGAPRGLLPNAKYIILKGLNDRGETEDFVLAQSIRTAVDYGARVIVLSLGISVHSNVLKEAVDYAYQNNVLIIAAAGNYTKQPQYPAAYPTVLSVGSVDSRGIRSAFSPTGYELDVLAQGEQVTVLQLERGTRIAHGTSMAVPIVAALAMETMRRNPSASVDEIINHIITNSKNSLNWNQNIGYGEAEYQLITNSTILQSLLRHNNTTPNRAMNIPRNGIISTRISNENQYRWYKVAAGFEGDITVTYRNRVNSYIKLDVFDENLRLISSRWLTADNQRTTFRVSAEGTYIRISSDASNTPTTASFIFDYRISADVWEPNNTINQAKPLSLRSSIESTLHSNNDQDWFFVDVVEAGDLRIEIKNVPEHMDPMLMVRYGGFTTTVDSHAAGIGEVYTMSGLIGRYTFGVRDYNWNIVNYPYTIEVSFQPSSVRYTDISQHWARNDIQRLYRLNVLQEAFNENRFHPNRYITRAEYASLIVKSLRLTIPPSNTRSYRDVSSNHWASQAIATAKHYGLIQGYPDNTFRPDMPITRAEIAMLTHNAYGRNLLVANTNSFSDVPNNYWANGQISSLARNNILLGYPDGSFRPNFYTTRAEAVAIVSRLTSN</sequence>
<accession>A0A1E5G1M6</accession>
<dbReference type="PROSITE" id="PS00138">
    <property type="entry name" value="SUBTILASE_SER"/>
    <property type="match status" value="1"/>
</dbReference>
<dbReference type="Gene3D" id="2.60.120.380">
    <property type="match status" value="2"/>
</dbReference>
<dbReference type="PANTHER" id="PTHR43308">
    <property type="entry name" value="OUTER MEMBRANE PROTEIN ALPHA-RELATED"/>
    <property type="match status" value="1"/>
</dbReference>
<feature type="active site" description="Charge relay system" evidence="5">
    <location>
        <position position="114"/>
    </location>
</feature>
<organism evidence="8 9">
    <name type="scientific">Desulfuribacillus alkaliarsenatis</name>
    <dbReference type="NCBI Taxonomy" id="766136"/>
    <lineage>
        <taxon>Bacteria</taxon>
        <taxon>Bacillati</taxon>
        <taxon>Bacillota</taxon>
        <taxon>Desulfuribacillia</taxon>
        <taxon>Desulfuribacillales</taxon>
        <taxon>Desulfuribacillaceae</taxon>
        <taxon>Desulfuribacillus</taxon>
    </lineage>
</organism>
<dbReference type="Proteomes" id="UP000094296">
    <property type="component" value="Unassembled WGS sequence"/>
</dbReference>
<dbReference type="InterPro" id="IPR015500">
    <property type="entry name" value="Peptidase_S8_subtilisin-rel"/>
</dbReference>
<dbReference type="SUPFAM" id="SSF52743">
    <property type="entry name" value="Subtilisin-like"/>
    <property type="match status" value="1"/>
</dbReference>
<dbReference type="Pfam" id="PF00395">
    <property type="entry name" value="SLH"/>
    <property type="match status" value="3"/>
</dbReference>
<reference evidence="8 9" key="1">
    <citation type="submission" date="2016-09" db="EMBL/GenBank/DDBJ databases">
        <title>Draft genome sequence for the type strain of Desulfuribacillus alkaliarsenatis AHT28, an obligately anaerobic, sulfidogenic bacterium isolated from Russian soda lake sediments.</title>
        <authorList>
            <person name="Abin C.A."/>
            <person name="Hollibaugh J.T."/>
        </authorList>
    </citation>
    <scope>NUCLEOTIDE SEQUENCE [LARGE SCALE GENOMIC DNA]</scope>
    <source>
        <strain evidence="8 9">AHT28</strain>
    </source>
</reference>
<comment type="similarity">
    <text evidence="1 5 6">Belongs to the peptidase S8 family.</text>
</comment>
<dbReference type="PANTHER" id="PTHR43308:SF5">
    <property type="entry name" value="S-LAYER PROTEIN _ PEPTIDOGLYCAN ENDO-BETA-N-ACETYLGLUCOSAMINIDASE"/>
    <property type="match status" value="1"/>
</dbReference>
<evidence type="ECO:0000313" key="9">
    <source>
        <dbReference type="Proteomes" id="UP000094296"/>
    </source>
</evidence>
<dbReference type="PRINTS" id="PR00723">
    <property type="entry name" value="SUBTILISIN"/>
</dbReference>
<dbReference type="InterPro" id="IPR001119">
    <property type="entry name" value="SLH_dom"/>
</dbReference>
<dbReference type="RefSeq" id="WP_069643397.1">
    <property type="nucleotide sequence ID" value="NZ_MIJE01000030.1"/>
</dbReference>
<keyword evidence="9" id="KW-1185">Reference proteome</keyword>
<dbReference type="Pfam" id="PF00082">
    <property type="entry name" value="Peptidase_S8"/>
    <property type="match status" value="1"/>
</dbReference>
<dbReference type="InterPro" id="IPR023828">
    <property type="entry name" value="Peptidase_S8_Ser-AS"/>
</dbReference>
<evidence type="ECO:0000256" key="1">
    <source>
        <dbReference type="ARBA" id="ARBA00011073"/>
    </source>
</evidence>
<protein>
    <recommendedName>
        <fullName evidence="7">SLH domain-containing protein</fullName>
    </recommendedName>
</protein>
<evidence type="ECO:0000256" key="2">
    <source>
        <dbReference type="ARBA" id="ARBA00022670"/>
    </source>
</evidence>
<dbReference type="AlphaFoldDB" id="A0A1E5G1M6"/>
<dbReference type="Gene3D" id="3.40.50.200">
    <property type="entry name" value="Peptidase S8/S53 domain"/>
    <property type="match status" value="1"/>
</dbReference>
<dbReference type="InterPro" id="IPR036852">
    <property type="entry name" value="Peptidase_S8/S53_dom_sf"/>
</dbReference>
<name>A0A1E5G1M6_9FIRM</name>
<evidence type="ECO:0000256" key="6">
    <source>
        <dbReference type="RuleBase" id="RU003355"/>
    </source>
</evidence>
<feature type="active site" description="Charge relay system" evidence="5">
    <location>
        <position position="80"/>
    </location>
</feature>